<dbReference type="EMBL" id="RDQH01000332">
    <property type="protein sequence ID" value="RXH97136.1"/>
    <property type="molecule type" value="Genomic_DNA"/>
</dbReference>
<feature type="transmembrane region" description="Helical" evidence="1">
    <location>
        <begin position="128"/>
        <end position="151"/>
    </location>
</feature>
<dbReference type="Pfam" id="PF14108">
    <property type="entry name" value="ABA4-like"/>
    <property type="match status" value="1"/>
</dbReference>
<protein>
    <recommendedName>
        <fullName evidence="4">Neoxanthin synthase</fullName>
    </recommendedName>
</protein>
<dbReference type="PANTHER" id="PTHR34543:SF1">
    <property type="entry name" value="PROTEIN ABA DEFICIENT 4, CHLOROPLASTIC"/>
    <property type="match status" value="1"/>
</dbReference>
<dbReference type="InterPro" id="IPR025461">
    <property type="entry name" value="ABA4-like"/>
</dbReference>
<gene>
    <name evidence="2" type="ORF">DVH24_035804</name>
</gene>
<accession>A0A498JQ09</accession>
<keyword evidence="3" id="KW-1185">Reference proteome</keyword>
<name>A0A498JQ09_MALDO</name>
<evidence type="ECO:0000313" key="3">
    <source>
        <dbReference type="Proteomes" id="UP000290289"/>
    </source>
</evidence>
<proteinExistence type="predicted"/>
<feature type="transmembrane region" description="Helical" evidence="1">
    <location>
        <begin position="57"/>
        <end position="75"/>
    </location>
</feature>
<evidence type="ECO:0000256" key="1">
    <source>
        <dbReference type="SAM" id="Phobius"/>
    </source>
</evidence>
<evidence type="ECO:0000313" key="2">
    <source>
        <dbReference type="EMBL" id="RXH97136.1"/>
    </source>
</evidence>
<comment type="caution">
    <text evidence="2">The sequence shown here is derived from an EMBL/GenBank/DDBJ whole genome shotgun (WGS) entry which is preliminary data.</text>
</comment>
<dbReference type="PANTHER" id="PTHR34543">
    <property type="entry name" value="PROTEIN ABA DEFICIENT 4, CHLOROPLASTIC"/>
    <property type="match status" value="1"/>
</dbReference>
<reference evidence="2 3" key="1">
    <citation type="submission" date="2018-10" db="EMBL/GenBank/DDBJ databases">
        <title>A high-quality apple genome assembly.</title>
        <authorList>
            <person name="Hu J."/>
        </authorList>
    </citation>
    <scope>NUCLEOTIDE SEQUENCE [LARGE SCALE GENOMIC DNA]</scope>
    <source>
        <strain evidence="3">cv. HFTH1</strain>
        <tissue evidence="2">Young leaf</tissue>
    </source>
</reference>
<sequence>MEGLEVGLVSNISDKIASTAFTFGTTAVLPFYALMVLAPKAELSSDSHSMYQFSFNFIPYIVLGILYAYLLYLYWTPETLQLIFASKYWLPELPGIGKMVSNEMALASAWIHLLVVDLFAARQLFSSHFAVSVSVSFSVLTRAFIFPGRFFSMDWTTKLRRDIQFLFASFSVPLESLLIMPKH</sequence>
<keyword evidence="1" id="KW-1133">Transmembrane helix</keyword>
<keyword evidence="1" id="KW-0472">Membrane</keyword>
<keyword evidence="1" id="KW-0812">Transmembrane</keyword>
<feature type="transmembrane region" description="Helical" evidence="1">
    <location>
        <begin position="16"/>
        <end position="37"/>
    </location>
</feature>
<dbReference type="Proteomes" id="UP000290289">
    <property type="component" value="Chromosome 6"/>
</dbReference>
<evidence type="ECO:0008006" key="4">
    <source>
        <dbReference type="Google" id="ProtNLM"/>
    </source>
</evidence>
<organism evidence="2 3">
    <name type="scientific">Malus domestica</name>
    <name type="common">Apple</name>
    <name type="synonym">Pyrus malus</name>
    <dbReference type="NCBI Taxonomy" id="3750"/>
    <lineage>
        <taxon>Eukaryota</taxon>
        <taxon>Viridiplantae</taxon>
        <taxon>Streptophyta</taxon>
        <taxon>Embryophyta</taxon>
        <taxon>Tracheophyta</taxon>
        <taxon>Spermatophyta</taxon>
        <taxon>Magnoliopsida</taxon>
        <taxon>eudicotyledons</taxon>
        <taxon>Gunneridae</taxon>
        <taxon>Pentapetalae</taxon>
        <taxon>rosids</taxon>
        <taxon>fabids</taxon>
        <taxon>Rosales</taxon>
        <taxon>Rosaceae</taxon>
        <taxon>Amygdaloideae</taxon>
        <taxon>Maleae</taxon>
        <taxon>Malus</taxon>
    </lineage>
</organism>
<dbReference type="AlphaFoldDB" id="A0A498JQ09"/>